<dbReference type="InterPro" id="IPR020846">
    <property type="entry name" value="MFS_dom"/>
</dbReference>
<feature type="transmembrane region" description="Helical" evidence="6">
    <location>
        <begin position="7"/>
        <end position="25"/>
    </location>
</feature>
<name>A0A317CH80_9GAMM</name>
<evidence type="ECO:0000256" key="1">
    <source>
        <dbReference type="ARBA" id="ARBA00004651"/>
    </source>
</evidence>
<feature type="transmembrane region" description="Helical" evidence="6">
    <location>
        <begin position="279"/>
        <end position="297"/>
    </location>
</feature>
<dbReference type="GO" id="GO:0005886">
    <property type="term" value="C:plasma membrane"/>
    <property type="evidence" value="ECO:0007669"/>
    <property type="project" value="UniProtKB-SubCell"/>
</dbReference>
<dbReference type="PROSITE" id="PS50850">
    <property type="entry name" value="MFS"/>
    <property type="match status" value="1"/>
</dbReference>
<accession>A0A317CH80</accession>
<keyword evidence="5 6" id="KW-0472">Membrane</keyword>
<feature type="transmembrane region" description="Helical" evidence="6">
    <location>
        <begin position="108"/>
        <end position="126"/>
    </location>
</feature>
<evidence type="ECO:0000313" key="8">
    <source>
        <dbReference type="EMBL" id="PWQ95640.1"/>
    </source>
</evidence>
<dbReference type="InterPro" id="IPR011701">
    <property type="entry name" value="MFS"/>
</dbReference>
<dbReference type="SUPFAM" id="SSF103473">
    <property type="entry name" value="MFS general substrate transporter"/>
    <property type="match status" value="1"/>
</dbReference>
<keyword evidence="9" id="KW-1185">Reference proteome</keyword>
<feature type="transmembrane region" description="Helical" evidence="6">
    <location>
        <begin position="45"/>
        <end position="64"/>
    </location>
</feature>
<dbReference type="PANTHER" id="PTHR43124">
    <property type="entry name" value="PURINE EFFLUX PUMP PBUE"/>
    <property type="match status" value="1"/>
</dbReference>
<feature type="transmembrane region" description="Helical" evidence="6">
    <location>
        <begin position="374"/>
        <end position="393"/>
    </location>
</feature>
<sequence>MQRSTHWSQIIVLYLAGALAAFQYAKMPWMLKDLLSVNNFSDLQQAILLSTIGIMGAVFGAFAGALCQRIGLRKSLIAGLIIAIIGTLLPLLSNDYVPLLLARVVESTAHMAIVVTAPTLMLMLSAPKDRPRIMAFWSCYFTLTFMSVAAIAPTLTTVAGWQGFSLLHALLLMMALAGVVRLISEQQIQLSQSNTAPSAPNALLWAQWRLLSHRKLLIIPLTFIGYTLLFVSLVSLLPPMLSAVTETQYRLGFWLPGCALVGTVISLITLKRGIKPWKLVRVAVVVIVLAAVALLLMRNDATARIVITMMIFLMLGLLPAGIIGSLPDVLEANDPDMPLVNGGLVQFGNLGNFIGPPVLTLLIGGLGWVGVSVYLLLGAGIVAGCLVLLSRLVQARV</sequence>
<evidence type="ECO:0000256" key="3">
    <source>
        <dbReference type="ARBA" id="ARBA00022692"/>
    </source>
</evidence>
<feature type="transmembrane region" description="Helical" evidence="6">
    <location>
        <begin position="249"/>
        <end position="270"/>
    </location>
</feature>
<dbReference type="PANTHER" id="PTHR43124:SF3">
    <property type="entry name" value="CHLORAMPHENICOL EFFLUX PUMP RV0191"/>
    <property type="match status" value="1"/>
</dbReference>
<keyword evidence="3 6" id="KW-0812">Transmembrane</keyword>
<feature type="transmembrane region" description="Helical" evidence="6">
    <location>
        <begin position="164"/>
        <end position="183"/>
    </location>
</feature>
<evidence type="ECO:0000259" key="7">
    <source>
        <dbReference type="PROSITE" id="PS50850"/>
    </source>
</evidence>
<feature type="transmembrane region" description="Helical" evidence="6">
    <location>
        <begin position="303"/>
        <end position="326"/>
    </location>
</feature>
<evidence type="ECO:0000256" key="2">
    <source>
        <dbReference type="ARBA" id="ARBA00022475"/>
    </source>
</evidence>
<comment type="caution">
    <text evidence="8">The sequence shown here is derived from an EMBL/GenBank/DDBJ whole genome shotgun (WGS) entry which is preliminary data.</text>
</comment>
<evidence type="ECO:0000256" key="5">
    <source>
        <dbReference type="ARBA" id="ARBA00023136"/>
    </source>
</evidence>
<proteinExistence type="predicted"/>
<dbReference type="GO" id="GO:0022857">
    <property type="term" value="F:transmembrane transporter activity"/>
    <property type="evidence" value="ECO:0007669"/>
    <property type="project" value="InterPro"/>
</dbReference>
<feature type="transmembrane region" description="Helical" evidence="6">
    <location>
        <begin position="133"/>
        <end position="152"/>
    </location>
</feature>
<keyword evidence="4 6" id="KW-1133">Transmembrane helix</keyword>
<feature type="transmembrane region" description="Helical" evidence="6">
    <location>
        <begin position="76"/>
        <end position="93"/>
    </location>
</feature>
<feature type="transmembrane region" description="Helical" evidence="6">
    <location>
        <begin position="347"/>
        <end position="368"/>
    </location>
</feature>
<comment type="subcellular location">
    <subcellularLocation>
        <location evidence="1">Cell membrane</location>
        <topology evidence="1">Multi-pass membrane protein</topology>
    </subcellularLocation>
</comment>
<dbReference type="InterPro" id="IPR036259">
    <property type="entry name" value="MFS_trans_sf"/>
</dbReference>
<feature type="domain" description="Major facilitator superfamily (MFS) profile" evidence="7">
    <location>
        <begin position="9"/>
        <end position="396"/>
    </location>
</feature>
<dbReference type="OrthoDB" id="6095882at2"/>
<evidence type="ECO:0000256" key="4">
    <source>
        <dbReference type="ARBA" id="ARBA00022989"/>
    </source>
</evidence>
<dbReference type="AlphaFoldDB" id="A0A317CH80"/>
<dbReference type="Gene3D" id="1.20.1250.20">
    <property type="entry name" value="MFS general substrate transporter like domains"/>
    <property type="match status" value="1"/>
</dbReference>
<gene>
    <name evidence="8" type="ORF">DKW60_14585</name>
</gene>
<evidence type="ECO:0000256" key="6">
    <source>
        <dbReference type="SAM" id="Phobius"/>
    </source>
</evidence>
<reference evidence="8 9" key="1">
    <citation type="submission" date="2018-05" db="EMBL/GenBank/DDBJ databases">
        <title>Leucothrix arctica sp. nov., isolated from Arctic seawater.</title>
        <authorList>
            <person name="Choi A."/>
            <person name="Baek K."/>
        </authorList>
    </citation>
    <scope>NUCLEOTIDE SEQUENCE [LARGE SCALE GENOMIC DNA]</scope>
    <source>
        <strain evidence="8 9">JCM 18388</strain>
    </source>
</reference>
<organism evidence="8 9">
    <name type="scientific">Leucothrix pacifica</name>
    <dbReference type="NCBI Taxonomy" id="1247513"/>
    <lineage>
        <taxon>Bacteria</taxon>
        <taxon>Pseudomonadati</taxon>
        <taxon>Pseudomonadota</taxon>
        <taxon>Gammaproteobacteria</taxon>
        <taxon>Thiotrichales</taxon>
        <taxon>Thiotrichaceae</taxon>
        <taxon>Leucothrix</taxon>
    </lineage>
</organism>
<dbReference type="Pfam" id="PF07690">
    <property type="entry name" value="MFS_1"/>
    <property type="match status" value="1"/>
</dbReference>
<dbReference type="InterPro" id="IPR050189">
    <property type="entry name" value="MFS_Efflux_Transporters"/>
</dbReference>
<dbReference type="CDD" id="cd06174">
    <property type="entry name" value="MFS"/>
    <property type="match status" value="1"/>
</dbReference>
<feature type="transmembrane region" description="Helical" evidence="6">
    <location>
        <begin position="216"/>
        <end position="237"/>
    </location>
</feature>
<dbReference type="EMBL" id="QGKM01000043">
    <property type="protein sequence ID" value="PWQ95640.1"/>
    <property type="molecule type" value="Genomic_DNA"/>
</dbReference>
<dbReference type="Proteomes" id="UP000245539">
    <property type="component" value="Unassembled WGS sequence"/>
</dbReference>
<protein>
    <recommendedName>
        <fullName evidence="7">Major facilitator superfamily (MFS) profile domain-containing protein</fullName>
    </recommendedName>
</protein>
<evidence type="ECO:0000313" key="9">
    <source>
        <dbReference type="Proteomes" id="UP000245539"/>
    </source>
</evidence>
<dbReference type="RefSeq" id="WP_109838396.1">
    <property type="nucleotide sequence ID" value="NZ_QGKM01000043.1"/>
</dbReference>
<keyword evidence="2" id="KW-1003">Cell membrane</keyword>